<name>A0A135SZX1_9PEZI</name>
<evidence type="ECO:0000313" key="2">
    <source>
        <dbReference type="EMBL" id="KXH41468.1"/>
    </source>
</evidence>
<keyword evidence="3" id="KW-1185">Reference proteome</keyword>
<dbReference type="EMBL" id="JFFI01002162">
    <property type="protein sequence ID" value="KXH41468.1"/>
    <property type="molecule type" value="Genomic_DNA"/>
</dbReference>
<accession>A0A135SZX1</accession>
<dbReference type="Proteomes" id="UP000070121">
    <property type="component" value="Unassembled WGS sequence"/>
</dbReference>
<protein>
    <submittedName>
        <fullName evidence="2">Uncharacterized protein</fullName>
    </submittedName>
</protein>
<proteinExistence type="predicted"/>
<evidence type="ECO:0000256" key="1">
    <source>
        <dbReference type="SAM" id="MobiDB-lite"/>
    </source>
</evidence>
<feature type="compositionally biased region" description="Polar residues" evidence="1">
    <location>
        <begin position="1"/>
        <end position="19"/>
    </location>
</feature>
<reference evidence="2 3" key="1">
    <citation type="submission" date="2014-02" db="EMBL/GenBank/DDBJ databases">
        <title>The genome sequence of Colletotrichum salicis CBS 607.94.</title>
        <authorList>
            <person name="Baroncelli R."/>
            <person name="Thon M.R."/>
        </authorList>
    </citation>
    <scope>NUCLEOTIDE SEQUENCE [LARGE SCALE GENOMIC DNA]</scope>
    <source>
        <strain evidence="2 3">CBS 607.94</strain>
    </source>
</reference>
<feature type="compositionally biased region" description="Low complexity" evidence="1">
    <location>
        <begin position="63"/>
        <end position="74"/>
    </location>
</feature>
<sequence>MTTSSQYSLNARQKTSQLEQPRLRPLLRRPPYNPPVLNSIIHPQRRTPNNDNKKQRRISPVARRVPPGLLLGLVDPYARDLPEPGADADVERDGEPRRRRAEHVGRQPTQQRRDARKCARGAGDEAAVARVVGVGREDGRDGEGDAADEG</sequence>
<feature type="region of interest" description="Disordered" evidence="1">
    <location>
        <begin position="1"/>
        <end position="150"/>
    </location>
</feature>
<comment type="caution">
    <text evidence="2">The sequence shown here is derived from an EMBL/GenBank/DDBJ whole genome shotgun (WGS) entry which is preliminary data.</text>
</comment>
<organism evidence="2 3">
    <name type="scientific">Colletotrichum salicis</name>
    <dbReference type="NCBI Taxonomy" id="1209931"/>
    <lineage>
        <taxon>Eukaryota</taxon>
        <taxon>Fungi</taxon>
        <taxon>Dikarya</taxon>
        <taxon>Ascomycota</taxon>
        <taxon>Pezizomycotina</taxon>
        <taxon>Sordariomycetes</taxon>
        <taxon>Hypocreomycetidae</taxon>
        <taxon>Glomerellales</taxon>
        <taxon>Glomerellaceae</taxon>
        <taxon>Colletotrichum</taxon>
        <taxon>Colletotrichum acutatum species complex</taxon>
    </lineage>
</organism>
<evidence type="ECO:0000313" key="3">
    <source>
        <dbReference type="Proteomes" id="UP000070121"/>
    </source>
</evidence>
<gene>
    <name evidence="2" type="ORF">CSAL01_13657</name>
</gene>
<feature type="compositionally biased region" description="Low complexity" evidence="1">
    <location>
        <begin position="120"/>
        <end position="134"/>
    </location>
</feature>
<dbReference type="AlphaFoldDB" id="A0A135SZX1"/>